<feature type="compositionally biased region" description="Low complexity" evidence="1">
    <location>
        <begin position="31"/>
        <end position="51"/>
    </location>
</feature>
<feature type="transmembrane region" description="Helical" evidence="2">
    <location>
        <begin position="310"/>
        <end position="331"/>
    </location>
</feature>
<feature type="region of interest" description="Disordered" evidence="1">
    <location>
        <begin position="146"/>
        <end position="199"/>
    </location>
</feature>
<keyword evidence="2" id="KW-0812">Transmembrane</keyword>
<keyword evidence="2" id="KW-1133">Transmembrane helix</keyword>
<evidence type="ECO:0000313" key="4">
    <source>
        <dbReference type="Proteomes" id="UP000198243"/>
    </source>
</evidence>
<dbReference type="AlphaFoldDB" id="A0A1C4VTL3"/>
<evidence type="ECO:0000256" key="2">
    <source>
        <dbReference type="SAM" id="Phobius"/>
    </source>
</evidence>
<feature type="transmembrane region" description="Helical" evidence="2">
    <location>
        <begin position="219"/>
        <end position="238"/>
    </location>
</feature>
<dbReference type="Proteomes" id="UP000198243">
    <property type="component" value="Chromosome I"/>
</dbReference>
<feature type="region of interest" description="Disordered" evidence="1">
    <location>
        <begin position="1"/>
        <end position="131"/>
    </location>
</feature>
<evidence type="ECO:0000313" key="3">
    <source>
        <dbReference type="EMBL" id="SCE87151.1"/>
    </source>
</evidence>
<proteinExistence type="predicted"/>
<name>A0A1C4VTL3_9ACTN</name>
<dbReference type="RefSeq" id="WP_089018428.1">
    <property type="nucleotide sequence ID" value="NZ_LT607412.1"/>
</dbReference>
<reference evidence="4" key="1">
    <citation type="submission" date="2016-06" db="EMBL/GenBank/DDBJ databases">
        <authorList>
            <person name="Varghese N."/>
            <person name="Submissions Spin"/>
        </authorList>
    </citation>
    <scope>NUCLEOTIDE SEQUENCE [LARGE SCALE GENOMIC DNA]</scope>
    <source>
        <strain evidence="4">DSM 44875</strain>
    </source>
</reference>
<dbReference type="EMBL" id="LT607412">
    <property type="protein sequence ID" value="SCE87151.1"/>
    <property type="molecule type" value="Genomic_DNA"/>
</dbReference>
<dbReference type="OrthoDB" id="3277912at2"/>
<feature type="transmembrane region" description="Helical" evidence="2">
    <location>
        <begin position="451"/>
        <end position="474"/>
    </location>
</feature>
<feature type="transmembrane region" description="Helical" evidence="2">
    <location>
        <begin position="421"/>
        <end position="439"/>
    </location>
</feature>
<feature type="transmembrane region" description="Helical" evidence="2">
    <location>
        <begin position="554"/>
        <end position="573"/>
    </location>
</feature>
<feature type="transmembrane region" description="Helical" evidence="2">
    <location>
        <begin position="338"/>
        <end position="355"/>
    </location>
</feature>
<accession>A0A1C4VTL3</accession>
<keyword evidence="2" id="KW-0472">Membrane</keyword>
<protein>
    <submittedName>
        <fullName evidence="3">Uncharacterized protein</fullName>
    </submittedName>
</protein>
<organism evidence="3 4">
    <name type="scientific">Micromonospora coriariae</name>
    <dbReference type="NCBI Taxonomy" id="285665"/>
    <lineage>
        <taxon>Bacteria</taxon>
        <taxon>Bacillati</taxon>
        <taxon>Actinomycetota</taxon>
        <taxon>Actinomycetes</taxon>
        <taxon>Micromonosporales</taxon>
        <taxon>Micromonosporaceae</taxon>
        <taxon>Micromonospora</taxon>
    </lineage>
</organism>
<feature type="transmembrane region" description="Helical" evidence="2">
    <location>
        <begin position="529"/>
        <end position="547"/>
    </location>
</feature>
<gene>
    <name evidence="3" type="ORF">GA0070607_2611</name>
</gene>
<evidence type="ECO:0000256" key="1">
    <source>
        <dbReference type="SAM" id="MobiDB-lite"/>
    </source>
</evidence>
<feature type="compositionally biased region" description="Low complexity" evidence="1">
    <location>
        <begin position="94"/>
        <end position="125"/>
    </location>
</feature>
<sequence length="776" mass="81585">MTTGQPGTGSARPTPTGDARIRPAIPTASGTPTLAARTAATASDTTTAAGTDHPASGDGTRASTGTNDGTKAATATDDPKPGSAKHDGPGLGSADGATTDRTATDSAATDSTAEPDAATGDAGADGAEKDSSVKAGAAAAGAVKAGAEKDGAAEGGPAEGDDAAKGAKGGDADGPVKADGEAKSAGSERWEAFASAPEPVPSRLGRAARAVGRFLIHEWTLATLGALALAVLMTWPTLRYPRYTLPQDHWDPSLQAWQMAWSGHILLTEPARLWQSNTFFPELWSFAFSDTLLGYAPAGMLGNGPEDAVLRYNIMFVLAHALATLGAYALARQLGAGRIGAAVAGVAYTYAPWLLAQAGHLHVLSNGGIPLALAMLARGHGWSLRHGYRPERRHDGWVYAGWLVAAWQLSLGFGIGLPFAYFLACAVLVAAVLFLARRLRTGQALPFGRRLLVADLVGGMLFAGMGLLMAIPYFKVTELHPYAERTIGDISIFSPPVSGFVTAPAESRIWGGLHEGARAALPWHPEMTLLPGFVLYALAAGGLFFSVWRLRHRLLLLAGVLVTMAFAMGTRFFDGSFTYVPLFEHAPGWNALRTPGRLMLWTTLLLALLAAGAVTALTERVRDLAAQRIPSWPGPWLRLATLLPLLLVTVEGLNTTPHPVVPTQPAALRTVEGPLLVLPSNQGLDQHVMLWSTSGFTDVVNGGSGFTPRQLDDVRRVSQSFPDQTSVDYLRTLGVRTVVLLRGQVAGTPWEITIDAPVDSLGITRQEIDGAVVYRL</sequence>
<feature type="compositionally biased region" description="Basic and acidic residues" evidence="1">
    <location>
        <begin position="162"/>
        <end position="191"/>
    </location>
</feature>
<keyword evidence="4" id="KW-1185">Reference proteome</keyword>
<feature type="compositionally biased region" description="Basic and acidic residues" evidence="1">
    <location>
        <begin position="77"/>
        <end position="88"/>
    </location>
</feature>
<feature type="transmembrane region" description="Helical" evidence="2">
    <location>
        <begin position="598"/>
        <end position="618"/>
    </location>
</feature>